<proteinExistence type="predicted"/>
<protein>
    <recommendedName>
        <fullName evidence="3">Reverse transcriptase domain-containing protein</fullName>
    </recommendedName>
</protein>
<dbReference type="CDD" id="cd00303">
    <property type="entry name" value="retropepsin_like"/>
    <property type="match status" value="1"/>
</dbReference>
<dbReference type="Gene3D" id="2.40.70.10">
    <property type="entry name" value="Acid Proteases"/>
    <property type="match status" value="1"/>
</dbReference>
<comment type="caution">
    <text evidence="1">The sequence shown here is derived from an EMBL/GenBank/DDBJ whole genome shotgun (WGS) entry which is preliminary data.</text>
</comment>
<sequence>MVDTGSSADILYFDVFQKLGLTNKDLLPMVSTLTGFTGDSVSPAGTTILPVTIGGEPKSKTLLVSFIVVALPSAYNTILGRPTLNKPRVVVLTYHRIMKFPTRVGVREVRSDPPPPPPRKFRQCYLMVTMLPKKLKASAPTYDDEDSRKTSLKPEPAEKVVEVPLNPGIPNKTIKVGSMLPEEQWIQLIEFLRKKAYIFAWSPKDMSRIDPEVTQHHLNIEPTARPVKQQPRKFAPDQQKAIEREVARLLDVGLITEVKYPTWLSNVVLVKKSNGTWRMCIDYTSLNRACPKDCYPLPRIDLLVDATSGYELLSFMDSFLGYN</sequence>
<evidence type="ECO:0000313" key="2">
    <source>
        <dbReference type="Proteomes" id="UP001222027"/>
    </source>
</evidence>
<dbReference type="InterPro" id="IPR021109">
    <property type="entry name" value="Peptidase_aspartic_dom_sf"/>
</dbReference>
<dbReference type="InterPro" id="IPR053134">
    <property type="entry name" value="RNA-dir_DNA_polymerase"/>
</dbReference>
<reference evidence="1 2" key="1">
    <citation type="submission" date="2022-12" db="EMBL/GenBank/DDBJ databases">
        <title>Chromosome-scale assembly of the Ensete ventricosum genome.</title>
        <authorList>
            <person name="Dussert Y."/>
            <person name="Stocks J."/>
            <person name="Wendawek A."/>
            <person name="Woldeyes F."/>
            <person name="Nichols R.A."/>
            <person name="Borrell J.S."/>
        </authorList>
    </citation>
    <scope>NUCLEOTIDE SEQUENCE [LARGE SCALE GENOMIC DNA]</scope>
    <source>
        <strain evidence="2">cv. Maze</strain>
        <tissue evidence="1">Seeds</tissue>
    </source>
</reference>
<dbReference type="PANTHER" id="PTHR24559:SF444">
    <property type="entry name" value="REVERSE TRANSCRIPTASE DOMAIN-CONTAINING PROTEIN"/>
    <property type="match status" value="1"/>
</dbReference>
<dbReference type="SUPFAM" id="SSF56672">
    <property type="entry name" value="DNA/RNA polymerases"/>
    <property type="match status" value="1"/>
</dbReference>
<dbReference type="Proteomes" id="UP001222027">
    <property type="component" value="Unassembled WGS sequence"/>
</dbReference>
<name>A0AAV8RRY7_ENSVE</name>
<dbReference type="Gene3D" id="3.10.10.10">
    <property type="entry name" value="HIV Type 1 Reverse Transcriptase, subunit A, domain 1"/>
    <property type="match status" value="1"/>
</dbReference>
<organism evidence="1 2">
    <name type="scientific">Ensete ventricosum</name>
    <name type="common">Abyssinian banana</name>
    <name type="synonym">Musa ensete</name>
    <dbReference type="NCBI Taxonomy" id="4639"/>
    <lineage>
        <taxon>Eukaryota</taxon>
        <taxon>Viridiplantae</taxon>
        <taxon>Streptophyta</taxon>
        <taxon>Embryophyta</taxon>
        <taxon>Tracheophyta</taxon>
        <taxon>Spermatophyta</taxon>
        <taxon>Magnoliopsida</taxon>
        <taxon>Liliopsida</taxon>
        <taxon>Zingiberales</taxon>
        <taxon>Musaceae</taxon>
        <taxon>Ensete</taxon>
    </lineage>
</organism>
<gene>
    <name evidence="1" type="ORF">OPV22_006537</name>
</gene>
<dbReference type="AlphaFoldDB" id="A0AAV8RRY7"/>
<keyword evidence="2" id="KW-1185">Reference proteome</keyword>
<dbReference type="PANTHER" id="PTHR24559">
    <property type="entry name" value="TRANSPOSON TY3-I GAG-POL POLYPROTEIN"/>
    <property type="match status" value="1"/>
</dbReference>
<dbReference type="EMBL" id="JAQQAF010000002">
    <property type="protein sequence ID" value="KAJ8505651.1"/>
    <property type="molecule type" value="Genomic_DNA"/>
</dbReference>
<accession>A0AAV8RRY7</accession>
<dbReference type="InterPro" id="IPR043502">
    <property type="entry name" value="DNA/RNA_pol_sf"/>
</dbReference>
<dbReference type="SUPFAM" id="SSF50630">
    <property type="entry name" value="Acid proteases"/>
    <property type="match status" value="1"/>
</dbReference>
<evidence type="ECO:0000313" key="1">
    <source>
        <dbReference type="EMBL" id="KAJ8505651.1"/>
    </source>
</evidence>
<evidence type="ECO:0008006" key="3">
    <source>
        <dbReference type="Google" id="ProtNLM"/>
    </source>
</evidence>